<dbReference type="AlphaFoldDB" id="A0A1U7VMI5"/>
<protein>
    <submittedName>
        <fullName evidence="2">Uncharacterized protein LOC104218707</fullName>
    </submittedName>
</protein>
<name>A0A1U7VMI5_NICSY</name>
<evidence type="ECO:0000313" key="2">
    <source>
        <dbReference type="RefSeq" id="XP_009767573.1"/>
    </source>
</evidence>
<proteinExistence type="predicted"/>
<dbReference type="RefSeq" id="XP_009767573.1">
    <property type="nucleotide sequence ID" value="XM_009769271.1"/>
</dbReference>
<evidence type="ECO:0000313" key="1">
    <source>
        <dbReference type="Proteomes" id="UP000189701"/>
    </source>
</evidence>
<gene>
    <name evidence="2" type="primary">LOC104218707</name>
</gene>
<reference evidence="2" key="2">
    <citation type="submission" date="2025-08" db="UniProtKB">
        <authorList>
            <consortium name="RefSeq"/>
        </authorList>
    </citation>
    <scope>IDENTIFICATION</scope>
    <source>
        <tissue evidence="2">Leaf</tissue>
    </source>
</reference>
<sequence>MDHRLYGFMFHVFQYLLRQLDDPILQHTYKEKNRVADILANFGCNMDNSEDFFTYTTPPSAVLTALEEDRLGKLFVRNIVPTTDYVLRQPDTSFCTTLPRELDSPSSTPSPLFVTTHHEVVLAVLLL</sequence>
<reference evidence="1" key="1">
    <citation type="journal article" date="2013" name="Genome Biol.">
        <title>Reference genomes and transcriptomes of Nicotiana sylvestris and Nicotiana tomentosiformis.</title>
        <authorList>
            <person name="Sierro N."/>
            <person name="Battey J.N."/>
            <person name="Ouadi S."/>
            <person name="Bovet L."/>
            <person name="Goepfert S."/>
            <person name="Bakaher N."/>
            <person name="Peitsch M.C."/>
            <person name="Ivanov N.V."/>
        </authorList>
    </citation>
    <scope>NUCLEOTIDE SEQUENCE [LARGE SCALE GENOMIC DNA]</scope>
</reference>
<organism evidence="1 2">
    <name type="scientific">Nicotiana sylvestris</name>
    <name type="common">Wood tobacco</name>
    <name type="synonym">South American tobacco</name>
    <dbReference type="NCBI Taxonomy" id="4096"/>
    <lineage>
        <taxon>Eukaryota</taxon>
        <taxon>Viridiplantae</taxon>
        <taxon>Streptophyta</taxon>
        <taxon>Embryophyta</taxon>
        <taxon>Tracheophyta</taxon>
        <taxon>Spermatophyta</taxon>
        <taxon>Magnoliopsida</taxon>
        <taxon>eudicotyledons</taxon>
        <taxon>Gunneridae</taxon>
        <taxon>Pentapetalae</taxon>
        <taxon>asterids</taxon>
        <taxon>lamiids</taxon>
        <taxon>Solanales</taxon>
        <taxon>Solanaceae</taxon>
        <taxon>Nicotianoideae</taxon>
        <taxon>Nicotianeae</taxon>
        <taxon>Nicotiana</taxon>
    </lineage>
</organism>
<dbReference type="Proteomes" id="UP000189701">
    <property type="component" value="Unplaced"/>
</dbReference>
<accession>A0A1U7VMI5</accession>
<keyword evidence="1" id="KW-1185">Reference proteome</keyword>